<dbReference type="InterPro" id="IPR011330">
    <property type="entry name" value="Glyco_hydro/deAcase_b/a-brl"/>
</dbReference>
<keyword evidence="4" id="KW-0378">Hydrolase</keyword>
<sequence length="292" mass="31188">MPPDPEEVGANELGLVPVLMYHRIVPEPTSVYDRTPEDFRAELQRLADEDYVPVTTAELASGDLDLPAGTHPVVLTFDDGDPSTIRMEGDRVAPDTAVGILLDVARENPGFRPTASVYVNEEPFGGGEAGRRALRWLADNGFEIGNHTYGHTNLGAASPEAAQKAIAMGDRLIRDAVAGYEPASLALPFGARPDPGELALWGEGYDYRAVLLVGANPAPSPFSAEFDAAAVPRIRSQGPDGHEAEFGSTAWLDKLAANPDLRYTSDGDPTRISYPAGDGSLNPEFAEFAVPY</sequence>
<comment type="subcellular location">
    <subcellularLocation>
        <location evidence="1">Secreted</location>
    </subcellularLocation>
</comment>
<feature type="domain" description="NodB homology" evidence="3">
    <location>
        <begin position="70"/>
        <end position="194"/>
    </location>
</feature>
<dbReference type="InterPro" id="IPR051398">
    <property type="entry name" value="Polysacch_Deacetylase"/>
</dbReference>
<evidence type="ECO:0000256" key="1">
    <source>
        <dbReference type="ARBA" id="ARBA00004613"/>
    </source>
</evidence>
<dbReference type="PANTHER" id="PTHR34216:SF3">
    <property type="entry name" value="POLY-BETA-1,6-N-ACETYL-D-GLUCOSAMINE N-DEACETYLASE"/>
    <property type="match status" value="1"/>
</dbReference>
<keyword evidence="4" id="KW-0624">Polysaccharide degradation</keyword>
<protein>
    <submittedName>
        <fullName evidence="4">Xylanase</fullName>
    </submittedName>
</protein>
<proteinExistence type="predicted"/>
<dbReference type="GO" id="GO:0016810">
    <property type="term" value="F:hydrolase activity, acting on carbon-nitrogen (but not peptide) bonds"/>
    <property type="evidence" value="ECO:0007669"/>
    <property type="project" value="InterPro"/>
</dbReference>
<comment type="caution">
    <text evidence="4">The sequence shown here is derived from an EMBL/GenBank/DDBJ whole genome shotgun (WGS) entry which is preliminary data.</text>
</comment>
<keyword evidence="2" id="KW-0732">Signal</keyword>
<accession>A0A837DBI0</accession>
<dbReference type="Gene3D" id="3.20.20.370">
    <property type="entry name" value="Glycoside hydrolase/deacetylase"/>
    <property type="match status" value="1"/>
</dbReference>
<evidence type="ECO:0000259" key="3">
    <source>
        <dbReference type="Pfam" id="PF01522"/>
    </source>
</evidence>
<evidence type="ECO:0000313" key="5">
    <source>
        <dbReference type="Proteomes" id="UP000030848"/>
    </source>
</evidence>
<reference evidence="4 5" key="1">
    <citation type="submission" date="2014-10" db="EMBL/GenBank/DDBJ databases">
        <title>Genome sequence of Micropolyspora internatus JCM3315.</title>
        <authorList>
            <person name="Shin S.-K."/>
            <person name="Yi H."/>
        </authorList>
    </citation>
    <scope>NUCLEOTIDE SEQUENCE [LARGE SCALE GENOMIC DNA]</scope>
    <source>
        <strain evidence="4 5">JCM 3315</strain>
    </source>
</reference>
<dbReference type="AlphaFoldDB" id="A0A837DBI0"/>
<dbReference type="GO" id="GO:0045493">
    <property type="term" value="P:xylan catabolic process"/>
    <property type="evidence" value="ECO:0007669"/>
    <property type="project" value="UniProtKB-KW"/>
</dbReference>
<evidence type="ECO:0000256" key="2">
    <source>
        <dbReference type="ARBA" id="ARBA00022729"/>
    </source>
</evidence>
<dbReference type="PANTHER" id="PTHR34216">
    <property type="match status" value="1"/>
</dbReference>
<keyword evidence="4" id="KW-0326">Glycosidase</keyword>
<keyword evidence="4" id="KW-0119">Carbohydrate metabolism</keyword>
<dbReference type="Proteomes" id="UP000030848">
    <property type="component" value="Unassembled WGS sequence"/>
</dbReference>
<organism evidence="4 5">
    <name type="scientific">Saccharomonospora viridis</name>
    <dbReference type="NCBI Taxonomy" id="1852"/>
    <lineage>
        <taxon>Bacteria</taxon>
        <taxon>Bacillati</taxon>
        <taxon>Actinomycetota</taxon>
        <taxon>Actinomycetes</taxon>
        <taxon>Pseudonocardiales</taxon>
        <taxon>Pseudonocardiaceae</taxon>
        <taxon>Saccharomonospora</taxon>
    </lineage>
</organism>
<evidence type="ECO:0000313" key="4">
    <source>
        <dbReference type="EMBL" id="KHF43724.1"/>
    </source>
</evidence>
<keyword evidence="4" id="KW-0858">Xylan degradation</keyword>
<name>A0A837DBI0_9PSEU</name>
<dbReference type="SUPFAM" id="SSF88713">
    <property type="entry name" value="Glycoside hydrolase/deacetylase"/>
    <property type="match status" value="1"/>
</dbReference>
<dbReference type="Pfam" id="PF01522">
    <property type="entry name" value="Polysacc_deac_1"/>
    <property type="match status" value="1"/>
</dbReference>
<dbReference type="GO" id="GO:0005576">
    <property type="term" value="C:extracellular region"/>
    <property type="evidence" value="ECO:0007669"/>
    <property type="project" value="UniProtKB-SubCell"/>
</dbReference>
<dbReference type="EMBL" id="JRZE01000005">
    <property type="protein sequence ID" value="KHF43724.1"/>
    <property type="molecule type" value="Genomic_DNA"/>
</dbReference>
<gene>
    <name evidence="4" type="ORF">MINT15_24490</name>
</gene>
<dbReference type="InterPro" id="IPR002509">
    <property type="entry name" value="NODB_dom"/>
</dbReference>
<dbReference type="GO" id="GO:0016798">
    <property type="term" value="F:hydrolase activity, acting on glycosyl bonds"/>
    <property type="evidence" value="ECO:0007669"/>
    <property type="project" value="UniProtKB-KW"/>
</dbReference>